<dbReference type="PROSITE" id="PS50894">
    <property type="entry name" value="HPT"/>
    <property type="match status" value="1"/>
</dbReference>
<dbReference type="EMBL" id="KC246790">
    <property type="protein sequence ID" value="AHF24316.1"/>
    <property type="molecule type" value="Genomic_DNA"/>
</dbReference>
<dbReference type="GO" id="GO:0000160">
    <property type="term" value="P:phosphorelay signal transduction system"/>
    <property type="evidence" value="ECO:0007669"/>
    <property type="project" value="InterPro"/>
</dbReference>
<dbReference type="Gene3D" id="1.20.120.160">
    <property type="entry name" value="HPT domain"/>
    <property type="match status" value="1"/>
</dbReference>
<protein>
    <submittedName>
        <fullName evidence="3">Putative sensor/response regulator hybrid</fullName>
    </submittedName>
</protein>
<feature type="domain" description="HPt" evidence="2">
    <location>
        <begin position="22"/>
        <end position="112"/>
    </location>
</feature>
<reference evidence="3" key="1">
    <citation type="journal article" date="2013" name="PLoS ONE">
        <title>Metagenomic insights into the carbohydrate-active enzymes carried by the microorganisms adhering to solid digesta in the rumen of cows.</title>
        <authorList>
            <person name="Wang L."/>
            <person name="Hatem A."/>
            <person name="Catalyurek U.V."/>
            <person name="Morrison M."/>
            <person name="Yu Z."/>
        </authorList>
    </citation>
    <scope>NUCLEOTIDE SEQUENCE</scope>
</reference>
<dbReference type="SUPFAM" id="SSF47226">
    <property type="entry name" value="Histidine-containing phosphotransfer domain, HPT domain"/>
    <property type="match status" value="1"/>
</dbReference>
<keyword evidence="1" id="KW-0597">Phosphoprotein</keyword>
<sequence>MLTIESLRGWGANVDEALVRCLNNESFYLMLVNKAMQDAPFDKLKEAVETSDLDKGFDFAHSIKGMAANLALTPICKPIEQITELLRHRTEMDYAPLLEEIEEKRRQLMGLL</sequence>
<feature type="modified residue" description="Phosphohistidine" evidence="1">
    <location>
        <position position="61"/>
    </location>
</feature>
<proteinExistence type="predicted"/>
<organism evidence="3">
    <name type="scientific">uncultured bacterium Contig17</name>
    <dbReference type="NCBI Taxonomy" id="1393492"/>
    <lineage>
        <taxon>Bacteria</taxon>
        <taxon>environmental samples</taxon>
    </lineage>
</organism>
<dbReference type="InterPro" id="IPR036641">
    <property type="entry name" value="HPT_dom_sf"/>
</dbReference>
<accession>W0FHT9</accession>
<evidence type="ECO:0000259" key="2">
    <source>
        <dbReference type="PROSITE" id="PS50894"/>
    </source>
</evidence>
<name>W0FHT9_9BACT</name>
<dbReference type="InterPro" id="IPR008207">
    <property type="entry name" value="Sig_transdc_His_kin_Hpt_dom"/>
</dbReference>
<evidence type="ECO:0000256" key="1">
    <source>
        <dbReference type="PROSITE-ProRule" id="PRU00110"/>
    </source>
</evidence>
<dbReference type="AlphaFoldDB" id="W0FHT9"/>
<dbReference type="Pfam" id="PF01627">
    <property type="entry name" value="Hpt"/>
    <property type="match status" value="1"/>
</dbReference>
<evidence type="ECO:0000313" key="3">
    <source>
        <dbReference type="EMBL" id="AHF24316.1"/>
    </source>
</evidence>